<dbReference type="InterPro" id="IPR012336">
    <property type="entry name" value="Thioredoxin-like_fold"/>
</dbReference>
<evidence type="ECO:0000259" key="2">
    <source>
        <dbReference type="Pfam" id="PF13462"/>
    </source>
</evidence>
<keyword evidence="1" id="KW-1133">Transmembrane helix</keyword>
<dbReference type="Pfam" id="PF13462">
    <property type="entry name" value="Thioredoxin_4"/>
    <property type="match status" value="1"/>
</dbReference>
<name>A0A6J7F8C4_9ZZZZ</name>
<evidence type="ECO:0000256" key="1">
    <source>
        <dbReference type="SAM" id="Phobius"/>
    </source>
</evidence>
<feature type="transmembrane region" description="Helical" evidence="1">
    <location>
        <begin position="32"/>
        <end position="52"/>
    </location>
</feature>
<dbReference type="InterPro" id="IPR036249">
    <property type="entry name" value="Thioredoxin-like_sf"/>
</dbReference>
<sequence length="265" mass="27315">MSNSANDRRASAAAARNAAVGGDKKRERVMRIVGAAVVLVVVAAIIVIAVVAKNSSKTPVVTPTADPNAAIPTSVFAASSKYAFGVPFGTGTAKVPVLELWEDFQCPSCEAVETANGAGIQALATAGKVQLIYRPTTFLDKNLNNDSSARATAAWGCAIDAGKTPQYHNAIYANPPATEGAGFTNDKLLGFASDAGIEGAALDKFKTCFDAHKYLSWSANSTEAFYKSGAQGTPYALLNGKPLENAVLADKTKLDAAVAAATVGQ</sequence>
<dbReference type="EMBL" id="CAFBMC010000014">
    <property type="protein sequence ID" value="CAB4891667.1"/>
    <property type="molecule type" value="Genomic_DNA"/>
</dbReference>
<reference evidence="3" key="1">
    <citation type="submission" date="2020-05" db="EMBL/GenBank/DDBJ databases">
        <authorList>
            <person name="Chiriac C."/>
            <person name="Salcher M."/>
            <person name="Ghai R."/>
            <person name="Kavagutti S V."/>
        </authorList>
    </citation>
    <scope>NUCLEOTIDE SEQUENCE</scope>
</reference>
<gene>
    <name evidence="3" type="ORF">UFOPK3495_00418</name>
</gene>
<keyword evidence="1" id="KW-0812">Transmembrane</keyword>
<feature type="domain" description="Thioredoxin-like fold" evidence="2">
    <location>
        <begin position="91"/>
        <end position="247"/>
    </location>
</feature>
<organism evidence="3">
    <name type="scientific">freshwater metagenome</name>
    <dbReference type="NCBI Taxonomy" id="449393"/>
    <lineage>
        <taxon>unclassified sequences</taxon>
        <taxon>metagenomes</taxon>
        <taxon>ecological metagenomes</taxon>
    </lineage>
</organism>
<accession>A0A6J7F8C4</accession>
<proteinExistence type="predicted"/>
<dbReference type="SUPFAM" id="SSF52833">
    <property type="entry name" value="Thioredoxin-like"/>
    <property type="match status" value="1"/>
</dbReference>
<dbReference type="Gene3D" id="3.40.30.10">
    <property type="entry name" value="Glutaredoxin"/>
    <property type="match status" value="1"/>
</dbReference>
<keyword evidence="1" id="KW-0472">Membrane</keyword>
<evidence type="ECO:0000313" key="3">
    <source>
        <dbReference type="EMBL" id="CAB4891667.1"/>
    </source>
</evidence>
<dbReference type="AlphaFoldDB" id="A0A6J7F8C4"/>
<protein>
    <submittedName>
        <fullName evidence="3">Unannotated protein</fullName>
    </submittedName>
</protein>